<dbReference type="InterPro" id="IPR019545">
    <property type="entry name" value="DM13_domain"/>
</dbReference>
<dbReference type="RefSeq" id="WP_195172502.1">
    <property type="nucleotide sequence ID" value="NZ_CP062983.1"/>
</dbReference>
<sequence length="221" mass="24683">MDVRFRFFLIALMGLLVAVVWTFPRWYPLLNEETIAESFPGLEIEAQASFLALPQAVQNALLLMRNGDEDLELEPRPELALALVRARLLQDDVVSEQSLNGALEPPSETALRDGSFRTLDPLRQAEGEVTVYQRADLSRVLVIGEDFRAMRAPDVHVILTNNPDPLDAIGVGGDYIDLGELKGNVGWQTYEIPENVDFSVYPILVLYSVEYDYVISTATLS</sequence>
<dbReference type="KEGG" id="pmet:G4Y79_08710"/>
<dbReference type="Pfam" id="PF10517">
    <property type="entry name" value="DM13"/>
    <property type="match status" value="1"/>
</dbReference>
<protein>
    <submittedName>
        <fullName evidence="2">DM13 domain-containing protein</fullName>
    </submittedName>
</protein>
<name>A0A7S8ECQ3_9CHLR</name>
<dbReference type="PROSITE" id="PS51549">
    <property type="entry name" value="DM13"/>
    <property type="match status" value="1"/>
</dbReference>
<organism evidence="2 3">
    <name type="scientific">Phototrophicus methaneseepsis</name>
    <dbReference type="NCBI Taxonomy" id="2710758"/>
    <lineage>
        <taxon>Bacteria</taxon>
        <taxon>Bacillati</taxon>
        <taxon>Chloroflexota</taxon>
        <taxon>Candidatus Thermofontia</taxon>
        <taxon>Phototrophicales</taxon>
        <taxon>Phototrophicaceae</taxon>
        <taxon>Phototrophicus</taxon>
    </lineage>
</organism>
<dbReference type="Proteomes" id="UP000594468">
    <property type="component" value="Chromosome"/>
</dbReference>
<dbReference type="EMBL" id="CP062983">
    <property type="protein sequence ID" value="QPC84439.1"/>
    <property type="molecule type" value="Genomic_DNA"/>
</dbReference>
<accession>A0A7S8ECQ3</accession>
<evidence type="ECO:0000259" key="1">
    <source>
        <dbReference type="PROSITE" id="PS51549"/>
    </source>
</evidence>
<keyword evidence="3" id="KW-1185">Reference proteome</keyword>
<evidence type="ECO:0000313" key="2">
    <source>
        <dbReference type="EMBL" id="QPC84439.1"/>
    </source>
</evidence>
<gene>
    <name evidence="2" type="ORF">G4Y79_08710</name>
</gene>
<dbReference type="AlphaFoldDB" id="A0A7S8ECQ3"/>
<feature type="domain" description="DM13" evidence="1">
    <location>
        <begin position="114"/>
        <end position="221"/>
    </location>
</feature>
<proteinExistence type="predicted"/>
<reference evidence="2 3" key="1">
    <citation type="submission" date="2020-02" db="EMBL/GenBank/DDBJ databases">
        <authorList>
            <person name="Zheng R.K."/>
            <person name="Sun C.M."/>
        </authorList>
    </citation>
    <scope>NUCLEOTIDE SEQUENCE [LARGE SCALE GENOMIC DNA]</scope>
    <source>
        <strain evidence="3">rifampicinis</strain>
    </source>
</reference>
<evidence type="ECO:0000313" key="3">
    <source>
        <dbReference type="Proteomes" id="UP000594468"/>
    </source>
</evidence>